<evidence type="ECO:0000313" key="2">
    <source>
        <dbReference type="EMBL" id="KAB1638928.1"/>
    </source>
</evidence>
<reference evidence="2 3" key="1">
    <citation type="submission" date="2019-09" db="EMBL/GenBank/DDBJ databases">
        <title>Phylogeny of genus Pseudoclavibacter and closely related genus.</title>
        <authorList>
            <person name="Li Y."/>
        </authorList>
    </citation>
    <scope>NUCLEOTIDE SEQUENCE [LARGE SCALE GENOMIC DNA]</scope>
    <source>
        <strain evidence="2 3">THG-MD12</strain>
    </source>
</reference>
<keyword evidence="1" id="KW-0732">Signal</keyword>
<comment type="caution">
    <text evidence="2">The sequence shown here is derived from an EMBL/GenBank/DDBJ whole genome shotgun (WGS) entry which is preliminary data.</text>
</comment>
<dbReference type="Pfam" id="PF10783">
    <property type="entry name" value="DUF2599"/>
    <property type="match status" value="1"/>
</dbReference>
<dbReference type="AlphaFoldDB" id="A0A7J5B438"/>
<dbReference type="OrthoDB" id="4412570at2"/>
<sequence length="351" mass="37728">MKRKVAAAALAGLMGIAIMSAAPAQADQAGETPSESESQEAIEEVTPEVFDNLHEDIVASDSEATAEIDPGGDQTERMTVSLEASSSSIEVDPADGGAVTMSLVQATGAETPADITNEGTLFADHASGISSTAVVKEDGSVQVVSTIAEGTMTQEIPYQFDAAGLSYIQEADDGALFLRAADGSLLGGVAPAWAKDANGVEVPTHYEVTGTQVVQVVEHLAGDFQYPVVADPFWGTNLFDYVRWINGVHVLKPSGWNRAIRMGAVNTPQAPNIGLSIIMADGWNEFANRSPGRYNINHSTRQQYYCHAVYGIDVLTNPTWDLEPYRPSLPRENWHEVFRHKCNWNYSNGNP</sequence>
<dbReference type="InterPro" id="IPR019719">
    <property type="entry name" value="DUF2599"/>
</dbReference>
<organism evidence="2 3">
    <name type="scientific">Pseudoclavibacter terrae</name>
    <dbReference type="NCBI Taxonomy" id="1530195"/>
    <lineage>
        <taxon>Bacteria</taxon>
        <taxon>Bacillati</taxon>
        <taxon>Actinomycetota</taxon>
        <taxon>Actinomycetes</taxon>
        <taxon>Micrococcales</taxon>
        <taxon>Microbacteriaceae</taxon>
        <taxon>Pseudoclavibacter</taxon>
    </lineage>
</organism>
<evidence type="ECO:0000313" key="3">
    <source>
        <dbReference type="Proteomes" id="UP000490386"/>
    </source>
</evidence>
<keyword evidence="3" id="KW-1185">Reference proteome</keyword>
<protein>
    <submittedName>
        <fullName evidence="2">DUF2599 domain-containing protein</fullName>
    </submittedName>
</protein>
<proteinExistence type="predicted"/>
<feature type="signal peptide" evidence="1">
    <location>
        <begin position="1"/>
        <end position="26"/>
    </location>
</feature>
<dbReference type="Proteomes" id="UP000490386">
    <property type="component" value="Unassembled WGS sequence"/>
</dbReference>
<dbReference type="EMBL" id="WBJX01000001">
    <property type="protein sequence ID" value="KAB1638928.1"/>
    <property type="molecule type" value="Genomic_DNA"/>
</dbReference>
<evidence type="ECO:0000256" key="1">
    <source>
        <dbReference type="SAM" id="SignalP"/>
    </source>
</evidence>
<dbReference type="RefSeq" id="WP_151421974.1">
    <property type="nucleotide sequence ID" value="NZ_WBJX01000001.1"/>
</dbReference>
<gene>
    <name evidence="2" type="ORF">F8O03_00790</name>
</gene>
<accession>A0A7J5B438</accession>
<name>A0A7J5B438_9MICO</name>
<feature type="chain" id="PRO_5029780341" evidence="1">
    <location>
        <begin position="27"/>
        <end position="351"/>
    </location>
</feature>